<feature type="compositionally biased region" description="Basic and acidic residues" evidence="6">
    <location>
        <begin position="168"/>
        <end position="225"/>
    </location>
</feature>
<feature type="domain" description="MBD" evidence="7">
    <location>
        <begin position="7"/>
        <end position="77"/>
    </location>
</feature>
<proteinExistence type="predicted"/>
<dbReference type="Pfam" id="PF01429">
    <property type="entry name" value="MBD"/>
    <property type="match status" value="1"/>
</dbReference>
<feature type="compositionally biased region" description="Basic and acidic residues" evidence="6">
    <location>
        <begin position="266"/>
        <end position="280"/>
    </location>
</feature>
<evidence type="ECO:0000256" key="2">
    <source>
        <dbReference type="ARBA" id="ARBA00023015"/>
    </source>
</evidence>
<evidence type="ECO:0000256" key="3">
    <source>
        <dbReference type="ARBA" id="ARBA00023125"/>
    </source>
</evidence>
<dbReference type="PANTHER" id="PTHR33729">
    <property type="entry name" value="METHYL-CPG BINDING DOMAIN CONTAINING PROTEIN, EXPRESSED"/>
    <property type="match status" value="1"/>
</dbReference>
<comment type="subcellular location">
    <subcellularLocation>
        <location evidence="1">Nucleus</location>
    </subcellularLocation>
</comment>
<evidence type="ECO:0000259" key="7">
    <source>
        <dbReference type="PROSITE" id="PS50982"/>
    </source>
</evidence>
<dbReference type="InterPro" id="IPR016177">
    <property type="entry name" value="DNA-bd_dom_sf"/>
</dbReference>
<feature type="compositionally biased region" description="Basic and acidic residues" evidence="6">
    <location>
        <begin position="77"/>
        <end position="89"/>
    </location>
</feature>
<dbReference type="GO" id="GO:0003677">
    <property type="term" value="F:DNA binding"/>
    <property type="evidence" value="ECO:0007669"/>
    <property type="project" value="UniProtKB-KW"/>
</dbReference>
<evidence type="ECO:0000313" key="9">
    <source>
        <dbReference type="Proteomes" id="UP001370490"/>
    </source>
</evidence>
<comment type="caution">
    <text evidence="8">The sequence shown here is derived from an EMBL/GenBank/DDBJ whole genome shotgun (WGS) entry which is preliminary data.</text>
</comment>
<evidence type="ECO:0000256" key="1">
    <source>
        <dbReference type="ARBA" id="ARBA00004123"/>
    </source>
</evidence>
<protein>
    <submittedName>
        <fullName evidence="8">Methyl-CpG DNA binding</fullName>
    </submittedName>
</protein>
<dbReference type="Proteomes" id="UP001370490">
    <property type="component" value="Unassembled WGS sequence"/>
</dbReference>
<evidence type="ECO:0000256" key="6">
    <source>
        <dbReference type="SAM" id="MobiDB-lite"/>
    </source>
</evidence>
<keyword evidence="4" id="KW-0804">Transcription</keyword>
<dbReference type="PANTHER" id="PTHR33729:SF6">
    <property type="entry name" value="METHYL-CPG-BINDING DOMAIN-CONTAINING PROTEIN 11"/>
    <property type="match status" value="1"/>
</dbReference>
<evidence type="ECO:0000256" key="5">
    <source>
        <dbReference type="ARBA" id="ARBA00023242"/>
    </source>
</evidence>
<reference evidence="8 9" key="1">
    <citation type="submission" date="2023-12" db="EMBL/GenBank/DDBJ databases">
        <title>A high-quality genome assembly for Dillenia turbinata (Dilleniales).</title>
        <authorList>
            <person name="Chanderbali A."/>
        </authorList>
    </citation>
    <scope>NUCLEOTIDE SEQUENCE [LARGE SCALE GENOMIC DNA]</scope>
    <source>
        <strain evidence="8">LSX21</strain>
        <tissue evidence="8">Leaf</tissue>
    </source>
</reference>
<feature type="compositionally biased region" description="Acidic residues" evidence="6">
    <location>
        <begin position="244"/>
        <end position="257"/>
    </location>
</feature>
<keyword evidence="5" id="KW-0539">Nucleus</keyword>
<dbReference type="Gene3D" id="3.30.890.10">
    <property type="entry name" value="Methyl-cpg-binding Protein 2, Chain A"/>
    <property type="match status" value="1"/>
</dbReference>
<dbReference type="CDD" id="cd00122">
    <property type="entry name" value="MBD"/>
    <property type="match status" value="1"/>
</dbReference>
<organism evidence="8 9">
    <name type="scientific">Dillenia turbinata</name>
    <dbReference type="NCBI Taxonomy" id="194707"/>
    <lineage>
        <taxon>Eukaryota</taxon>
        <taxon>Viridiplantae</taxon>
        <taxon>Streptophyta</taxon>
        <taxon>Embryophyta</taxon>
        <taxon>Tracheophyta</taxon>
        <taxon>Spermatophyta</taxon>
        <taxon>Magnoliopsida</taxon>
        <taxon>eudicotyledons</taxon>
        <taxon>Gunneridae</taxon>
        <taxon>Pentapetalae</taxon>
        <taxon>Dilleniales</taxon>
        <taxon>Dilleniaceae</taxon>
        <taxon>Dillenia</taxon>
    </lineage>
</organism>
<keyword evidence="3" id="KW-0238">DNA-binding</keyword>
<dbReference type="PROSITE" id="PS50982">
    <property type="entry name" value="MBD"/>
    <property type="match status" value="1"/>
</dbReference>
<evidence type="ECO:0000256" key="4">
    <source>
        <dbReference type="ARBA" id="ARBA00023163"/>
    </source>
</evidence>
<evidence type="ECO:0000313" key="8">
    <source>
        <dbReference type="EMBL" id="KAK6941666.1"/>
    </source>
</evidence>
<gene>
    <name evidence="8" type="ORF">RJ641_027043</name>
</gene>
<dbReference type="EMBL" id="JBAMMX010000004">
    <property type="protein sequence ID" value="KAK6941666.1"/>
    <property type="molecule type" value="Genomic_DNA"/>
</dbReference>
<dbReference type="InterPro" id="IPR001739">
    <property type="entry name" value="Methyl_CpG_DNA-bd"/>
</dbReference>
<feature type="compositionally biased region" description="Basic and acidic residues" evidence="6">
    <location>
        <begin position="124"/>
        <end position="149"/>
    </location>
</feature>
<dbReference type="SUPFAM" id="SSF54171">
    <property type="entry name" value="DNA-binding domain"/>
    <property type="match status" value="1"/>
</dbReference>
<feature type="region of interest" description="Disordered" evidence="6">
    <location>
        <begin position="64"/>
        <end position="301"/>
    </location>
</feature>
<dbReference type="InterPro" id="IPR039622">
    <property type="entry name" value="MBD10/11"/>
</dbReference>
<dbReference type="AlphaFoldDB" id="A0AAN8W5G5"/>
<accession>A0AAN8W5G5</accession>
<name>A0AAN8W5G5_9MAGN</name>
<dbReference type="GO" id="GO:0005634">
    <property type="term" value="C:nucleus"/>
    <property type="evidence" value="ECO:0007669"/>
    <property type="project" value="UniProtKB-SubCell"/>
</dbReference>
<keyword evidence="9" id="KW-1185">Reference proteome</keyword>
<sequence>MASSVGKEEVVALELPAPPGWKKTVMTKMGGTPKKNEIVFTAPTGEEFSNKKQLEQFLKSYPGGLTISEFDWGTGETPRRSARISEKAKASPPPDNEPPKKRGRKSSASKKDNKEAAAASEVNEMPKEVQMEEPEKKGIATGEAEKDDSRENEEDKDIPVIAEAGETTDDKNKDAKELKNTEEEPETAKETPSEKETEGENIEGAKVERPQIAAEKVDGSEEPPKVDTTATGVKKDEAVGKADEEQELSEPKEEIEDKEAANGTNEEQKAAENNIDKEGEGEVVENGSKGEATNEANPQVV</sequence>
<feature type="compositionally biased region" description="Basic and acidic residues" evidence="6">
    <location>
        <begin position="233"/>
        <end position="243"/>
    </location>
</feature>
<keyword evidence="2" id="KW-0805">Transcription regulation</keyword>